<dbReference type="RefSeq" id="WP_062417384.1">
    <property type="nucleotide sequence ID" value="NZ_DF967974.1"/>
</dbReference>
<dbReference type="EMBL" id="LGCM01000045">
    <property type="protein sequence ID" value="KPL79886.1"/>
    <property type="molecule type" value="Genomic_DNA"/>
</dbReference>
<dbReference type="SUPFAM" id="SSF55729">
    <property type="entry name" value="Acyl-CoA N-acyltransferases (Nat)"/>
    <property type="match status" value="1"/>
</dbReference>
<dbReference type="GO" id="GO:0016747">
    <property type="term" value="F:acyltransferase activity, transferring groups other than amino-acyl groups"/>
    <property type="evidence" value="ECO:0007669"/>
    <property type="project" value="InterPro"/>
</dbReference>
<sequence>MRELDTSRGKLTLRELAGAREMVEAEQVQLAVWGADTYPECKEVLIAVQFSGGLVAGAFAPDGRMVGFSFSLPTREPEVQHSHRLAVLPEWRGQGIGAALKWFQRDWCLERGVTLVQWTVDPLRAENAELNIRHLGASSREYLVDYYGTMQGIDSGAPTDRLLVDWPLASPRTAALALGTPPDAGFADAEPVNVVADGQPTALYLGLTAPRLLLRLPERFTRLADNDPQLALEWRLHSRQLFLHYFERGYALTGFTRVGGPAYLLEKQEERHHVTPAH</sequence>
<keyword evidence="4" id="KW-1185">Reference proteome</keyword>
<dbReference type="InterPro" id="IPR016181">
    <property type="entry name" value="Acyl_CoA_acyltransferase"/>
</dbReference>
<dbReference type="InterPro" id="IPR038764">
    <property type="entry name" value="GNAT_N_AcTrfase_prd"/>
</dbReference>
<evidence type="ECO:0000313" key="2">
    <source>
        <dbReference type="EMBL" id="KPL79832.1"/>
    </source>
</evidence>
<dbReference type="Pfam" id="PF00583">
    <property type="entry name" value="Acetyltransf_1"/>
    <property type="match status" value="1"/>
</dbReference>
<dbReference type="PANTHER" id="PTHR41700:SF1">
    <property type="entry name" value="N-ACETYLTRANSFERASE DOMAIN-CONTAINING PROTEIN"/>
    <property type="match status" value="1"/>
</dbReference>
<dbReference type="PANTHER" id="PTHR41700">
    <property type="entry name" value="GCN5-RELATED N-ACETYLTRANSFERASE"/>
    <property type="match status" value="1"/>
</dbReference>
<feature type="domain" description="N-acetyltransferase" evidence="1">
    <location>
        <begin position="11"/>
        <end position="160"/>
    </location>
</feature>
<organism evidence="2 4">
    <name type="scientific">Levilinea saccharolytica</name>
    <dbReference type="NCBI Taxonomy" id="229921"/>
    <lineage>
        <taxon>Bacteria</taxon>
        <taxon>Bacillati</taxon>
        <taxon>Chloroflexota</taxon>
        <taxon>Anaerolineae</taxon>
        <taxon>Anaerolineales</taxon>
        <taxon>Anaerolineaceae</taxon>
        <taxon>Levilinea</taxon>
    </lineage>
</organism>
<comment type="caution">
    <text evidence="2">The sequence shown here is derived from an EMBL/GenBank/DDBJ whole genome shotgun (WGS) entry which is preliminary data.</text>
</comment>
<dbReference type="EMBL" id="LGCM01000045">
    <property type="protein sequence ID" value="KPL79832.1"/>
    <property type="molecule type" value="Genomic_DNA"/>
</dbReference>
<accession>A0A0P6XT90</accession>
<dbReference type="PROSITE" id="PS51186">
    <property type="entry name" value="GNAT"/>
    <property type="match status" value="1"/>
</dbReference>
<dbReference type="OrthoDB" id="9797990at2"/>
<name>A0A0P6XT90_9CHLR</name>
<reference evidence="2 4" key="1">
    <citation type="submission" date="2015-07" db="EMBL/GenBank/DDBJ databases">
        <title>Genome sequence of Levilinea saccharolytica DSM 16555.</title>
        <authorList>
            <person name="Hemp J."/>
            <person name="Ward L.M."/>
            <person name="Pace L.A."/>
            <person name="Fischer W.W."/>
        </authorList>
    </citation>
    <scope>NUCLEOTIDE SEQUENCE [LARGE SCALE GENOMIC DNA]</scope>
    <source>
        <strain evidence="2 4">KIBI-1</strain>
    </source>
</reference>
<dbReference type="Proteomes" id="UP000050501">
    <property type="component" value="Unassembled WGS sequence"/>
</dbReference>
<evidence type="ECO:0000313" key="4">
    <source>
        <dbReference type="Proteomes" id="UP000050501"/>
    </source>
</evidence>
<dbReference type="AlphaFoldDB" id="A0A0P6XT90"/>
<gene>
    <name evidence="2" type="ORF">ADN01_12830</name>
    <name evidence="3" type="ORF">ADN01_13245</name>
</gene>
<dbReference type="InterPro" id="IPR000182">
    <property type="entry name" value="GNAT_dom"/>
</dbReference>
<evidence type="ECO:0000313" key="3">
    <source>
        <dbReference type="EMBL" id="KPL79886.1"/>
    </source>
</evidence>
<dbReference type="PATRIC" id="fig|229921.5.peg.3542"/>
<evidence type="ECO:0000259" key="1">
    <source>
        <dbReference type="PROSITE" id="PS51186"/>
    </source>
</evidence>
<dbReference type="CDD" id="cd04301">
    <property type="entry name" value="NAT_SF"/>
    <property type="match status" value="1"/>
</dbReference>
<dbReference type="Gene3D" id="3.40.630.30">
    <property type="match status" value="1"/>
</dbReference>
<protein>
    <recommendedName>
        <fullName evidence="1">N-acetyltransferase domain-containing protein</fullName>
    </recommendedName>
</protein>
<dbReference type="STRING" id="229921.ADN01_12830"/>
<proteinExistence type="predicted"/>